<evidence type="ECO:0000256" key="2">
    <source>
        <dbReference type="ARBA" id="ARBA00022691"/>
    </source>
</evidence>
<feature type="domain" description="Arsenosugar biosynthesis radical SAM protein ArsS-like C-terminal" evidence="7">
    <location>
        <begin position="168"/>
        <end position="299"/>
    </location>
</feature>
<dbReference type="OrthoDB" id="9765084at2"/>
<dbReference type="SFLD" id="SFLDG01067">
    <property type="entry name" value="SPASM/twitch_domain_containing"/>
    <property type="match status" value="1"/>
</dbReference>
<dbReference type="RefSeq" id="WP_075539863.1">
    <property type="nucleotide sequence ID" value="NZ_CP053844.1"/>
</dbReference>
<feature type="domain" description="Radical SAM core" evidence="6">
    <location>
        <begin position="16"/>
        <end position="160"/>
    </location>
</feature>
<evidence type="ECO:0000259" key="7">
    <source>
        <dbReference type="Pfam" id="PF12345"/>
    </source>
</evidence>
<dbReference type="InterPro" id="IPR026351">
    <property type="entry name" value="rSAM_ArsS-like"/>
</dbReference>
<reference evidence="8 9" key="1">
    <citation type="submission" date="2016-02" db="EMBL/GenBank/DDBJ databases">
        <authorList>
            <consortium name="Pathogen Informatics"/>
        </authorList>
    </citation>
    <scope>NUCLEOTIDE SEQUENCE [LARGE SCALE GENOMIC DNA]</scope>
    <source>
        <strain evidence="8 9">RC20</strain>
    </source>
</reference>
<evidence type="ECO:0000256" key="4">
    <source>
        <dbReference type="ARBA" id="ARBA00023004"/>
    </source>
</evidence>
<dbReference type="PANTHER" id="PTHR43728">
    <property type="entry name" value="SLR0304 PROTEIN"/>
    <property type="match status" value="1"/>
</dbReference>
<dbReference type="PANTHER" id="PTHR43728:SF1">
    <property type="entry name" value="FE-S OXIDOREDUCTASE"/>
    <property type="match status" value="1"/>
</dbReference>
<dbReference type="EMBL" id="FIZP01000001">
    <property type="protein sequence ID" value="CZE45956.1"/>
    <property type="molecule type" value="Genomic_DNA"/>
</dbReference>
<dbReference type="NCBIfam" id="TIGR04167">
    <property type="entry name" value="rSAM_SeCys"/>
    <property type="match status" value="1"/>
</dbReference>
<dbReference type="Gene3D" id="3.20.20.70">
    <property type="entry name" value="Aldolase class I"/>
    <property type="match status" value="1"/>
</dbReference>
<dbReference type="AlphaFoldDB" id="A0A128EAC5"/>
<keyword evidence="2" id="KW-0949">S-adenosyl-L-methionine</keyword>
<accession>A0A128EAC5</accession>
<evidence type="ECO:0000256" key="1">
    <source>
        <dbReference type="ARBA" id="ARBA00001966"/>
    </source>
</evidence>
<dbReference type="SFLD" id="SFLDS00029">
    <property type="entry name" value="Radical_SAM"/>
    <property type="match status" value="1"/>
</dbReference>
<dbReference type="Pfam" id="PF12345">
    <property type="entry name" value="DUF3641"/>
    <property type="match status" value="1"/>
</dbReference>
<dbReference type="InterPro" id="IPR058240">
    <property type="entry name" value="rSAM_sf"/>
</dbReference>
<evidence type="ECO:0000256" key="3">
    <source>
        <dbReference type="ARBA" id="ARBA00022723"/>
    </source>
</evidence>
<evidence type="ECO:0000259" key="6">
    <source>
        <dbReference type="Pfam" id="PF04055"/>
    </source>
</evidence>
<dbReference type="GO" id="GO:0046872">
    <property type="term" value="F:metal ion binding"/>
    <property type="evidence" value="ECO:0007669"/>
    <property type="project" value="UniProtKB-KW"/>
</dbReference>
<evidence type="ECO:0000313" key="9">
    <source>
        <dbReference type="Proteomes" id="UP000069632"/>
    </source>
</evidence>
<dbReference type="SUPFAM" id="SSF102114">
    <property type="entry name" value="Radical SAM enzymes"/>
    <property type="match status" value="1"/>
</dbReference>
<keyword evidence="3" id="KW-0479">Metal-binding</keyword>
<dbReference type="Pfam" id="PF04055">
    <property type="entry name" value="Radical_SAM"/>
    <property type="match status" value="1"/>
</dbReference>
<organism evidence="8 9">
    <name type="scientific">Campylobacter geochelonis</name>
    <dbReference type="NCBI Taxonomy" id="1780362"/>
    <lineage>
        <taxon>Bacteria</taxon>
        <taxon>Pseudomonadati</taxon>
        <taxon>Campylobacterota</taxon>
        <taxon>Epsilonproteobacteria</taxon>
        <taxon>Campylobacterales</taxon>
        <taxon>Campylobacteraceae</taxon>
        <taxon>Campylobacter</taxon>
    </lineage>
</organism>
<dbReference type="CDD" id="cd01335">
    <property type="entry name" value="Radical_SAM"/>
    <property type="match status" value="1"/>
</dbReference>
<evidence type="ECO:0000256" key="5">
    <source>
        <dbReference type="ARBA" id="ARBA00023014"/>
    </source>
</evidence>
<dbReference type="InterPro" id="IPR013785">
    <property type="entry name" value="Aldolase_TIM"/>
</dbReference>
<dbReference type="InterPro" id="IPR024521">
    <property type="entry name" value="ArsS-like_C"/>
</dbReference>
<dbReference type="GO" id="GO:0051536">
    <property type="term" value="F:iron-sulfur cluster binding"/>
    <property type="evidence" value="ECO:0007669"/>
    <property type="project" value="UniProtKB-KW"/>
</dbReference>
<gene>
    <name evidence="8" type="ORF">ERS672216_00120</name>
</gene>
<name>A0A128EAC5_9BACT</name>
<dbReference type="InterPro" id="IPR007197">
    <property type="entry name" value="rSAM"/>
</dbReference>
<dbReference type="GO" id="GO:0003824">
    <property type="term" value="F:catalytic activity"/>
    <property type="evidence" value="ECO:0007669"/>
    <property type="project" value="InterPro"/>
</dbReference>
<protein>
    <submittedName>
        <fullName evidence="8">Molybdenum cofactor biosynthesis protein A</fullName>
    </submittedName>
</protein>
<evidence type="ECO:0000313" key="8">
    <source>
        <dbReference type="EMBL" id="CZE45956.1"/>
    </source>
</evidence>
<dbReference type="Proteomes" id="UP000069632">
    <property type="component" value="Unassembled WGS sequence"/>
</dbReference>
<keyword evidence="5" id="KW-0411">Iron-sulfur</keyword>
<proteinExistence type="predicted"/>
<sequence>MIPKIYSKSPKTMQLNITKKCNMSCYHCHVGSSPNRTEMMSKDVMEACLSACEKFGFSCIDITGGAPEMNENLEFLLQKAHEIGLVIMLRSNLTILLDEKYSHFMQIYAKYGVIIIASVPFYEEKFNDSMRGKGSFTKELEAIKRLNLLGFGDSLKLNLVYNPNGAYLPAEQNELEKVYKKELAKFGIKFNSLFCMANVAIGRFGDMLKKFDEYDEYVEMLKDSLNLENLENLMCVNGLNVQYDGSVYDCDFNAALGLGANLEKDIFALLKSQKLEREVVIKEHCYACMAGDGYGCYGSLK</sequence>
<keyword evidence="4" id="KW-0408">Iron</keyword>
<keyword evidence="9" id="KW-1185">Reference proteome</keyword>
<comment type="cofactor">
    <cofactor evidence="1">
        <name>[4Fe-4S] cluster</name>
        <dbReference type="ChEBI" id="CHEBI:49883"/>
    </cofactor>
</comment>